<dbReference type="GO" id="GO:0003676">
    <property type="term" value="F:nucleic acid binding"/>
    <property type="evidence" value="ECO:0007669"/>
    <property type="project" value="InterPro"/>
</dbReference>
<dbReference type="GO" id="GO:0008168">
    <property type="term" value="F:methyltransferase activity"/>
    <property type="evidence" value="ECO:0007669"/>
    <property type="project" value="UniProtKB-KW"/>
</dbReference>
<protein>
    <submittedName>
        <fullName evidence="4">16S rRNA (Guanine(966)-N(2))-methyltransferase RsmD</fullName>
    </submittedName>
</protein>
<dbReference type="GO" id="GO:0031167">
    <property type="term" value="P:rRNA methylation"/>
    <property type="evidence" value="ECO:0007669"/>
    <property type="project" value="InterPro"/>
</dbReference>
<dbReference type="RefSeq" id="WP_072708475.1">
    <property type="nucleotide sequence ID" value="NZ_FRCF01000002.1"/>
</dbReference>
<dbReference type="PANTHER" id="PTHR43542">
    <property type="entry name" value="METHYLTRANSFERASE"/>
    <property type="match status" value="1"/>
</dbReference>
<dbReference type="NCBIfam" id="TIGR00095">
    <property type="entry name" value="16S rRNA (guanine(966)-N(2))-methyltransferase RsmD"/>
    <property type="match status" value="1"/>
</dbReference>
<keyword evidence="5" id="KW-1185">Reference proteome</keyword>
<dbReference type="OrthoDB" id="9803017at2"/>
<evidence type="ECO:0000256" key="3">
    <source>
        <dbReference type="SAM" id="MobiDB-lite"/>
    </source>
</evidence>
<keyword evidence="1 4" id="KW-0489">Methyltransferase</keyword>
<dbReference type="AlphaFoldDB" id="A0A1M7CID5"/>
<dbReference type="InterPro" id="IPR029063">
    <property type="entry name" value="SAM-dependent_MTases_sf"/>
</dbReference>
<name>A0A1M7CID5_9BACL</name>
<dbReference type="PANTHER" id="PTHR43542:SF1">
    <property type="entry name" value="METHYLTRANSFERASE"/>
    <property type="match status" value="1"/>
</dbReference>
<reference evidence="4 5" key="1">
    <citation type="submission" date="2016-11" db="EMBL/GenBank/DDBJ databases">
        <authorList>
            <person name="Jaros S."/>
            <person name="Januszkiewicz K."/>
            <person name="Wedrychowicz H."/>
        </authorList>
    </citation>
    <scope>NUCLEOTIDE SEQUENCE [LARGE SCALE GENOMIC DNA]</scope>
    <source>
        <strain evidence="4 5">DSM 16010</strain>
    </source>
</reference>
<dbReference type="Proteomes" id="UP000184206">
    <property type="component" value="Unassembled WGS sequence"/>
</dbReference>
<dbReference type="PROSITE" id="PS00092">
    <property type="entry name" value="N6_MTASE"/>
    <property type="match status" value="1"/>
</dbReference>
<dbReference type="Gene3D" id="3.40.50.150">
    <property type="entry name" value="Vaccinia Virus protein VP39"/>
    <property type="match status" value="1"/>
</dbReference>
<dbReference type="STRING" id="1123231.SAMN02745189_00788"/>
<dbReference type="InterPro" id="IPR004398">
    <property type="entry name" value="RNA_MeTrfase_RsmD"/>
</dbReference>
<dbReference type="CDD" id="cd02440">
    <property type="entry name" value="AdoMet_MTases"/>
    <property type="match status" value="1"/>
</dbReference>
<evidence type="ECO:0000313" key="4">
    <source>
        <dbReference type="EMBL" id="SHL66933.1"/>
    </source>
</evidence>
<keyword evidence="2 4" id="KW-0808">Transferase</keyword>
<sequence length="179" mass="19949">MRVISGSYKGKKINSLSHNDTRPTTDKVRENIFNILGPVDGDVLDLFAGTGALGIEALSRGAASCIFIDGAKDAVKIIKENTQDVEEETEVYRNDYRRALKALAKRGRTFDLIFLDPPYDKNIIPRVLPEISRTGLLKAGGRIVVETRKDEGFDHPDFDNVREVVYGTVKVNILINNEE</sequence>
<dbReference type="PIRSF" id="PIRSF004553">
    <property type="entry name" value="CHP00095"/>
    <property type="match status" value="1"/>
</dbReference>
<dbReference type="SUPFAM" id="SSF53335">
    <property type="entry name" value="S-adenosyl-L-methionine-dependent methyltransferases"/>
    <property type="match status" value="1"/>
</dbReference>
<evidence type="ECO:0000256" key="2">
    <source>
        <dbReference type="ARBA" id="ARBA00022679"/>
    </source>
</evidence>
<accession>A0A1M7CID5</accession>
<gene>
    <name evidence="4" type="ORF">SAMN02745189_00788</name>
</gene>
<dbReference type="EMBL" id="FRCF01000002">
    <property type="protein sequence ID" value="SHL66933.1"/>
    <property type="molecule type" value="Genomic_DNA"/>
</dbReference>
<dbReference type="Pfam" id="PF03602">
    <property type="entry name" value="Cons_hypoth95"/>
    <property type="match status" value="1"/>
</dbReference>
<evidence type="ECO:0000313" key="5">
    <source>
        <dbReference type="Proteomes" id="UP000184206"/>
    </source>
</evidence>
<organism evidence="4 5">
    <name type="scientific">Lacicoccus alkaliphilus DSM 16010</name>
    <dbReference type="NCBI Taxonomy" id="1123231"/>
    <lineage>
        <taxon>Bacteria</taxon>
        <taxon>Bacillati</taxon>
        <taxon>Bacillota</taxon>
        <taxon>Bacilli</taxon>
        <taxon>Bacillales</taxon>
        <taxon>Salinicoccaceae</taxon>
        <taxon>Lacicoccus</taxon>
    </lineage>
</organism>
<proteinExistence type="predicted"/>
<feature type="region of interest" description="Disordered" evidence="3">
    <location>
        <begin position="1"/>
        <end position="22"/>
    </location>
</feature>
<dbReference type="InterPro" id="IPR002052">
    <property type="entry name" value="DNA_methylase_N6_adenine_CS"/>
</dbReference>
<evidence type="ECO:0000256" key="1">
    <source>
        <dbReference type="ARBA" id="ARBA00022603"/>
    </source>
</evidence>